<dbReference type="AlphaFoldDB" id="A0A7J7MEA7"/>
<organism evidence="1 2">
    <name type="scientific">Kingdonia uniflora</name>
    <dbReference type="NCBI Taxonomy" id="39325"/>
    <lineage>
        <taxon>Eukaryota</taxon>
        <taxon>Viridiplantae</taxon>
        <taxon>Streptophyta</taxon>
        <taxon>Embryophyta</taxon>
        <taxon>Tracheophyta</taxon>
        <taxon>Spermatophyta</taxon>
        <taxon>Magnoliopsida</taxon>
        <taxon>Ranunculales</taxon>
        <taxon>Circaeasteraceae</taxon>
        <taxon>Kingdonia</taxon>
    </lineage>
</organism>
<protein>
    <submittedName>
        <fullName evidence="1">Uncharacterized protein</fullName>
    </submittedName>
</protein>
<dbReference type="EMBL" id="JACGCM010001570">
    <property type="protein sequence ID" value="KAF6153243.1"/>
    <property type="molecule type" value="Genomic_DNA"/>
</dbReference>
<reference evidence="1 2" key="1">
    <citation type="journal article" date="2020" name="IScience">
        <title>Genome Sequencing of the Endangered Kingdonia uniflora (Circaeasteraceae, Ranunculales) Reveals Potential Mechanisms of Evolutionary Specialization.</title>
        <authorList>
            <person name="Sun Y."/>
            <person name="Deng T."/>
            <person name="Zhang A."/>
            <person name="Moore M.J."/>
            <person name="Landis J.B."/>
            <person name="Lin N."/>
            <person name="Zhang H."/>
            <person name="Zhang X."/>
            <person name="Huang J."/>
            <person name="Zhang X."/>
            <person name="Sun H."/>
            <person name="Wang H."/>
        </authorList>
    </citation>
    <scope>NUCLEOTIDE SEQUENCE [LARGE SCALE GENOMIC DNA]</scope>
    <source>
        <strain evidence="1">TB1705</strain>
        <tissue evidence="1">Leaf</tissue>
    </source>
</reference>
<dbReference type="Proteomes" id="UP000541444">
    <property type="component" value="Unassembled WGS sequence"/>
</dbReference>
<evidence type="ECO:0000313" key="2">
    <source>
        <dbReference type="Proteomes" id="UP000541444"/>
    </source>
</evidence>
<keyword evidence="2" id="KW-1185">Reference proteome</keyword>
<sequence length="65" mass="7692">MKISESFSKGDRIRVGVGNMVKFWEDRWLLDSSLKDLYHLLFAISYNHECYVQEVINLGWQRPAT</sequence>
<evidence type="ECO:0000313" key="1">
    <source>
        <dbReference type="EMBL" id="KAF6153243.1"/>
    </source>
</evidence>
<comment type="caution">
    <text evidence="1">The sequence shown here is derived from an EMBL/GenBank/DDBJ whole genome shotgun (WGS) entry which is preliminary data.</text>
</comment>
<name>A0A7J7MEA7_9MAGN</name>
<accession>A0A7J7MEA7</accession>
<proteinExistence type="predicted"/>
<dbReference type="OrthoDB" id="1727818at2759"/>
<gene>
    <name evidence="1" type="ORF">GIB67_036589</name>
</gene>